<accession>A0A9J7A0Y3</accession>
<dbReference type="GO" id="GO:0048039">
    <property type="term" value="F:ubiquinone binding"/>
    <property type="evidence" value="ECO:0007669"/>
    <property type="project" value="TreeGrafter"/>
</dbReference>
<evidence type="ECO:0000256" key="8">
    <source>
        <dbReference type="ARBA" id="ARBA00032798"/>
    </source>
</evidence>
<dbReference type="Pfam" id="PF00361">
    <property type="entry name" value="Proton_antipo_M"/>
    <property type="match status" value="1"/>
</dbReference>
<evidence type="ECO:0000259" key="11">
    <source>
        <dbReference type="Pfam" id="PF00361"/>
    </source>
</evidence>
<dbReference type="NCBIfam" id="TIGR01972">
    <property type="entry name" value="NDH_I_M"/>
    <property type="match status" value="1"/>
</dbReference>
<evidence type="ECO:0000256" key="1">
    <source>
        <dbReference type="ARBA" id="ARBA00004127"/>
    </source>
</evidence>
<feature type="transmembrane region" description="Helical" evidence="10">
    <location>
        <begin position="258"/>
        <end position="279"/>
    </location>
</feature>
<dbReference type="PRINTS" id="PR01437">
    <property type="entry name" value="NUOXDRDTASE4"/>
</dbReference>
<comment type="subcellular location">
    <subcellularLocation>
        <location evidence="1">Endomembrane system</location>
        <topology evidence="1">Multi-pass membrane protein</topology>
    </subcellularLocation>
    <subcellularLocation>
        <location evidence="9">Membrane</location>
        <topology evidence="9">Multi-pass membrane protein</topology>
    </subcellularLocation>
</comment>
<feature type="transmembrane region" description="Helical" evidence="10">
    <location>
        <begin position="175"/>
        <end position="195"/>
    </location>
</feature>
<feature type="transmembrane region" description="Helical" evidence="10">
    <location>
        <begin position="424"/>
        <end position="443"/>
    </location>
</feature>
<reference evidence="12" key="1">
    <citation type="journal article" date="2022" name="Mol. Ecol. Resour.">
        <title>The complete and closed genome of the facultative generalist Candidatus Endoriftia persephone from deep-sea hydrothermal vents.</title>
        <authorList>
            <person name="de Oliveira A.L."/>
            <person name="Srivastava A."/>
            <person name="Espada-Hinojosa S."/>
            <person name="Bright M."/>
        </authorList>
    </citation>
    <scope>NUCLEOTIDE SEQUENCE</scope>
    <source>
        <strain evidence="12">Tica-EPR-9o50.N</strain>
    </source>
</reference>
<dbReference type="GO" id="GO:0015990">
    <property type="term" value="P:electron transport coupled proton transport"/>
    <property type="evidence" value="ECO:0007669"/>
    <property type="project" value="TreeGrafter"/>
</dbReference>
<dbReference type="PANTHER" id="PTHR43507">
    <property type="entry name" value="NADH-UBIQUINONE OXIDOREDUCTASE CHAIN 4"/>
    <property type="match status" value="1"/>
</dbReference>
<dbReference type="InterPro" id="IPR010227">
    <property type="entry name" value="NADH_Q_OxRdtase_chainM/4"/>
</dbReference>
<evidence type="ECO:0000256" key="6">
    <source>
        <dbReference type="ARBA" id="ARBA00023136"/>
    </source>
</evidence>
<organism evidence="12 13">
    <name type="scientific">Candidatus Endoriftia persephonae</name>
    <dbReference type="NCBI Taxonomy" id="393765"/>
    <lineage>
        <taxon>Bacteria</taxon>
        <taxon>Pseudomonadati</taxon>
        <taxon>Pseudomonadota</taxon>
        <taxon>Gammaproteobacteria</taxon>
        <taxon>Chromatiales</taxon>
        <taxon>Sedimenticolaceae</taxon>
        <taxon>Candidatus Endoriftia</taxon>
    </lineage>
</organism>
<feature type="transmembrane region" description="Helical" evidence="10">
    <location>
        <begin position="119"/>
        <end position="135"/>
    </location>
</feature>
<feature type="transmembrane region" description="Helical" evidence="10">
    <location>
        <begin position="40"/>
        <end position="60"/>
    </location>
</feature>
<evidence type="ECO:0000256" key="9">
    <source>
        <dbReference type="RuleBase" id="RU000320"/>
    </source>
</evidence>
<evidence type="ECO:0000256" key="2">
    <source>
        <dbReference type="ARBA" id="ARBA00009025"/>
    </source>
</evidence>
<keyword evidence="4 9" id="KW-0812">Transmembrane</keyword>
<feature type="transmembrane region" description="Helical" evidence="10">
    <location>
        <begin position="344"/>
        <end position="365"/>
    </location>
</feature>
<dbReference type="GO" id="GO:0012505">
    <property type="term" value="C:endomembrane system"/>
    <property type="evidence" value="ECO:0007669"/>
    <property type="project" value="UniProtKB-SubCell"/>
</dbReference>
<keyword evidence="5 10" id="KW-1133">Transmembrane helix</keyword>
<feature type="transmembrane region" description="Helical" evidence="10">
    <location>
        <begin position="227"/>
        <end position="246"/>
    </location>
</feature>
<dbReference type="AlphaFoldDB" id="A0A9J7A0Y3"/>
<dbReference type="GO" id="GO:0008137">
    <property type="term" value="F:NADH dehydrogenase (ubiquinone) activity"/>
    <property type="evidence" value="ECO:0007669"/>
    <property type="project" value="InterPro"/>
</dbReference>
<dbReference type="GO" id="GO:0003954">
    <property type="term" value="F:NADH dehydrogenase activity"/>
    <property type="evidence" value="ECO:0007669"/>
    <property type="project" value="TreeGrafter"/>
</dbReference>
<feature type="transmembrane region" description="Helical" evidence="10">
    <location>
        <begin position="291"/>
        <end position="310"/>
    </location>
</feature>
<evidence type="ECO:0000256" key="7">
    <source>
        <dbReference type="ARBA" id="ARBA00031584"/>
    </source>
</evidence>
<dbReference type="KEGG" id="eps:L0Y14_06180"/>
<dbReference type="GO" id="GO:0042773">
    <property type="term" value="P:ATP synthesis coupled electron transport"/>
    <property type="evidence" value="ECO:0007669"/>
    <property type="project" value="InterPro"/>
</dbReference>
<proteinExistence type="inferred from homology"/>
<evidence type="ECO:0000256" key="4">
    <source>
        <dbReference type="ARBA" id="ARBA00022692"/>
    </source>
</evidence>
<dbReference type="PANTHER" id="PTHR43507:SF1">
    <property type="entry name" value="NADH-UBIQUINONE OXIDOREDUCTASE CHAIN 4"/>
    <property type="match status" value="1"/>
</dbReference>
<comment type="similarity">
    <text evidence="2">Belongs to the complex I subunit 4 family.</text>
</comment>
<feature type="transmembrane region" description="Helical" evidence="10">
    <location>
        <begin position="141"/>
        <end position="163"/>
    </location>
</feature>
<evidence type="ECO:0000256" key="10">
    <source>
        <dbReference type="SAM" id="Phobius"/>
    </source>
</evidence>
<evidence type="ECO:0000313" key="12">
    <source>
        <dbReference type="EMBL" id="USF88811.1"/>
    </source>
</evidence>
<dbReference type="InterPro" id="IPR003918">
    <property type="entry name" value="NADH_UbQ_OxRdtase"/>
</dbReference>
<feature type="transmembrane region" description="Helical" evidence="10">
    <location>
        <begin position="467"/>
        <end position="484"/>
    </location>
</feature>
<evidence type="ECO:0000256" key="5">
    <source>
        <dbReference type="ARBA" id="ARBA00022989"/>
    </source>
</evidence>
<dbReference type="RefSeq" id="WP_006474018.1">
    <property type="nucleotide sequence ID" value="NZ_CP090569.1"/>
</dbReference>
<feature type="transmembrane region" description="Helical" evidence="10">
    <location>
        <begin position="386"/>
        <end position="404"/>
    </location>
</feature>
<feature type="transmembrane region" description="Helical" evidence="10">
    <location>
        <begin position="317"/>
        <end position="338"/>
    </location>
</feature>
<sequence>MHESIQALTEGLPLISLLILSLPLGASLIWLLPGEYLARWVALFIALIDLLLAVTILLAFDPGQSGFQFVEQSNWISSLNIHYRVGVDGISVLFLPLTVLLFLGVVLSSWSSTRSMPRLYYTLLLLLESSSLGIFCSLDTVLFFLFWELTLLPLYFLISFWGIGANRRYAAVKYTLFMLAGGIPILFGFILLAFGQAELSGTAPPVGLVFDYETLLNNPLPAEMQTLVFFLLLLGFAFKTPLFPLHTWLPVVAMEGPVAIAALMTGLKLGAYGIIRFVVPMAPAAAQEFHWLLAGLGVMGILYGAVLAIAQTNLRRMLAYASISHVGLVLLGIASFTIQGFQGALFQLLNFTIIAGGLYIVTGFLHHRIGSTDLINLGGVAQSMPLLTAFFLLFGLASMGVPGTNGFPAEFLVLVSALGSHTGAGLAALFGMVLGAGYFLSLYRRAFLGPARSAVVIDALDLRRRELLVASVIAFLVLAIGLYPNSVLETTRVASEAWVAHLLTQ</sequence>
<dbReference type="GO" id="GO:0016020">
    <property type="term" value="C:membrane"/>
    <property type="evidence" value="ECO:0007669"/>
    <property type="project" value="UniProtKB-SubCell"/>
</dbReference>
<gene>
    <name evidence="12" type="ORF">L0Y14_06180</name>
</gene>
<evidence type="ECO:0000256" key="3">
    <source>
        <dbReference type="ARBA" id="ARBA00019906"/>
    </source>
</evidence>
<feature type="transmembrane region" description="Helical" evidence="10">
    <location>
        <begin position="89"/>
        <end position="107"/>
    </location>
</feature>
<feature type="domain" description="NADH:quinone oxidoreductase/Mrp antiporter transmembrane" evidence="11">
    <location>
        <begin position="138"/>
        <end position="434"/>
    </location>
</feature>
<keyword evidence="6 10" id="KW-0472">Membrane</keyword>
<dbReference type="EMBL" id="CP090569">
    <property type="protein sequence ID" value="USF88811.1"/>
    <property type="molecule type" value="Genomic_DNA"/>
</dbReference>
<name>A0A9J7A0Y3_9GAMM</name>
<feature type="transmembrane region" description="Helical" evidence="10">
    <location>
        <begin position="12"/>
        <end position="33"/>
    </location>
</feature>
<dbReference type="InterPro" id="IPR001750">
    <property type="entry name" value="ND/Mrp_TM"/>
</dbReference>
<keyword evidence="13" id="KW-1185">Reference proteome</keyword>
<protein>
    <recommendedName>
        <fullName evidence="3">NADH-quinone oxidoreductase subunit M</fullName>
    </recommendedName>
    <alternativeName>
        <fullName evidence="7">NADH dehydrogenase I subunit M</fullName>
    </alternativeName>
    <alternativeName>
        <fullName evidence="8">NDH-1 subunit M</fullName>
    </alternativeName>
</protein>
<dbReference type="Proteomes" id="UP001056649">
    <property type="component" value="Chromosome"/>
</dbReference>
<evidence type="ECO:0000313" key="13">
    <source>
        <dbReference type="Proteomes" id="UP001056649"/>
    </source>
</evidence>